<feature type="compositionally biased region" description="Polar residues" evidence="2">
    <location>
        <begin position="1574"/>
        <end position="1600"/>
    </location>
</feature>
<dbReference type="InterPro" id="IPR000477">
    <property type="entry name" value="RT_dom"/>
</dbReference>
<evidence type="ECO:0000313" key="7">
    <source>
        <dbReference type="Proteomes" id="UP001497382"/>
    </source>
</evidence>
<feature type="region of interest" description="Disordered" evidence="2">
    <location>
        <begin position="689"/>
        <end position="709"/>
    </location>
</feature>
<dbReference type="PROSITE" id="PS00028">
    <property type="entry name" value="ZINC_FINGER_C2H2_1"/>
    <property type="match status" value="1"/>
</dbReference>
<keyword evidence="1" id="KW-0862">Zinc</keyword>
<dbReference type="PROSITE" id="PS50157">
    <property type="entry name" value="ZINC_FINGER_C2H2_2"/>
    <property type="match status" value="1"/>
</dbReference>
<dbReference type="SMART" id="SM00355">
    <property type="entry name" value="ZnF_C2H2"/>
    <property type="match status" value="4"/>
</dbReference>
<dbReference type="InterPro" id="IPR043502">
    <property type="entry name" value="DNA/RNA_pol_sf"/>
</dbReference>
<dbReference type="PROSITE" id="PS50878">
    <property type="entry name" value="RT_POL"/>
    <property type="match status" value="1"/>
</dbReference>
<dbReference type="Pfam" id="PF00078">
    <property type="entry name" value="RVT_1"/>
    <property type="match status" value="1"/>
</dbReference>
<dbReference type="CDD" id="cd01650">
    <property type="entry name" value="RT_nLTR_like"/>
    <property type="match status" value="1"/>
</dbReference>
<gene>
    <name evidence="6" type="ORF">LARSCL_LOCUS21336</name>
</gene>
<feature type="domain" description="Reverse transcriptase" evidence="5">
    <location>
        <begin position="823"/>
        <end position="1078"/>
    </location>
</feature>
<protein>
    <recommendedName>
        <fullName evidence="8">Retrovirus-related Pol polyprotein from type-1 retrotransposable element R2</fullName>
    </recommendedName>
</protein>
<feature type="region of interest" description="Disordered" evidence="2">
    <location>
        <begin position="339"/>
        <end position="365"/>
    </location>
</feature>
<dbReference type="GO" id="GO:0008270">
    <property type="term" value="F:zinc ion binding"/>
    <property type="evidence" value="ECO:0007669"/>
    <property type="project" value="UniProtKB-KW"/>
</dbReference>
<keyword evidence="1" id="KW-0479">Metal-binding</keyword>
<feature type="domain" description="C2H2-type" evidence="3">
    <location>
        <begin position="549"/>
        <end position="576"/>
    </location>
</feature>
<sequence>MSCEHNSPPSPPAHMDFNVELGGTPCDSSIPQDSFVENNVTNSNSLELAQSEKPKADSAQEGSLDLTNYVHEHYVPNSTPFVLVEDLIKSNSPVAKRTRAKLLQKQTEQSVSNCTNYNNDPAHPIDENNAVTVPALEVDNLVGNDDNARFMCDMYDILTSTQTCPPPPTPPNVEIPTGIFALTTNASPDKTDDDTLLLTPTAEETIELEDPVADLLAKFPEANVNSNFPANIPAPFNNVLNEPSTFCEDCNIEMNEERPFADHRARVHGDFSHHSPVFMPSYLCHSCSQSFSTLQAKRDHNCPALPRSSHICNMCHRDCRTAKGLRAHKASVHHIYPTRRTRQVPDSQRSIPEVRTGTNGPVSNTQANQVVDTLEVSNVPSSDDQVVFTVLDQTGLLDRSLSTRQIQDRLRIAPIPITNTDQAQRTCGAHDQQIDQQVDDPPPPGVDDLTSTGQSCPSRTIRVGNSLHLPFPLSDPLTCTEEGCHTSYTTRSWNSNKGNLIRHLCTKHHIRIQSHTFWCSVCKTRIQQPSQHGCLSDGVMIRTTNNLTHNCPHCHLTFGTKIGLRNHVQVHKRREAEQNSSTSSFTVPTIQGRRRRRNRGNAIEPPTGEEEDANIDNPTLRLAPDEDSGIATGSSQEQTEEAEESISEKYLRLFRVILDGETTPEAFLFFDELVRQFCIEAKLCIQENSTQHRSNSNTTSTNSGEPTTRVADDAQAIQKLYRQNKKRAMREILNSLADRCSIDCNYIYNYFSTAWGPALSDPTYYNLAEDGRVEVLDRPFTLKEVATKLRKADNTAPGPDRITYHHWRQIDPSGKTITTIFNLCLNFKKIPRDWKKSVTILLPKTGDTSDPRNWRPIALSNTLYKLFTKCLASRLSDWCTRYDALCPGQKGFMPHDGVLEHNFALQCADLFTREKRKEICVAWVDVSNAFGALPHSAILNALQSARVGDSLVELVKDIYTESTTQILTNGTKTEDINILSGVKQGCPLSGILFNISIDPTLRRLQGDSLDRKVLAFADDIAIIASSPSELQSQLNLLHNDFTRISLSLNPRKSVSYHLSGATPVGAKDTTFFINGEPIRALKEFENTKFLGKPVGYNPIPDYTNLDAITALGKAIAKSMLAPWQKLDALKCFFFPSMQFSMRTGIHKKTDWAKIDVAIRKAIKEILNLPQEASNKYLYGNRKLGCIGIPIAAEESDLNLIDSAFKLLTSRDEITARTAMEDLLATVKFRSQRPATDEDLSKFMSGERIGDFQAQANRHSNIWTLARSASRRLNVEWDFDRNIPSIMFQDLTLQPNSRRKILWTIRNRLRSDRTMKLINENHHQGKVLDCVSMSPASSHFFTDGAYTRFAEWRFVHPARLGLVPLNGYQTWRPASEQKCRRCHYADKETLPHVVNHCKFTSRAWLPRHNSVEKRIIKAITPKAQILFRNQPIPGFTTHNKPDIVVAHQNNIYIVDVCCPFENKREAFDIARDRKVENYTPLIDYFKTPSNNVQIVPFVVGALGAWDPRNDWFMKKFVTNSYLNLFRKLCVSDVLRWSRDIYIEHLSGIRQYDMNAINNNTQRPVEVETEDPEFYNYNNPNRGQQHELTTNQSTSGQEISTNTDDRQRPVEVEEEQDLNQDQARRQL</sequence>
<evidence type="ECO:0000256" key="1">
    <source>
        <dbReference type="PROSITE-ProRule" id="PRU00042"/>
    </source>
</evidence>
<dbReference type="InterPro" id="IPR007110">
    <property type="entry name" value="Ig-like_dom"/>
</dbReference>
<proteinExistence type="predicted"/>
<comment type="caution">
    <text evidence="6">The sequence shown here is derived from an EMBL/GenBank/DDBJ whole genome shotgun (WGS) entry which is preliminary data.</text>
</comment>
<organism evidence="6 7">
    <name type="scientific">Larinioides sclopetarius</name>
    <dbReference type="NCBI Taxonomy" id="280406"/>
    <lineage>
        <taxon>Eukaryota</taxon>
        <taxon>Metazoa</taxon>
        <taxon>Ecdysozoa</taxon>
        <taxon>Arthropoda</taxon>
        <taxon>Chelicerata</taxon>
        <taxon>Arachnida</taxon>
        <taxon>Araneae</taxon>
        <taxon>Araneomorphae</taxon>
        <taxon>Entelegynae</taxon>
        <taxon>Araneoidea</taxon>
        <taxon>Araneidae</taxon>
        <taxon>Larinioides</taxon>
    </lineage>
</organism>
<keyword evidence="1" id="KW-0863">Zinc-finger</keyword>
<feature type="compositionally biased region" description="Low complexity" evidence="2">
    <location>
        <begin position="689"/>
        <end position="708"/>
    </location>
</feature>
<accession>A0AAV2BSX3</accession>
<dbReference type="SUPFAM" id="SSF56672">
    <property type="entry name" value="DNA/RNA polymerases"/>
    <property type="match status" value="1"/>
</dbReference>
<evidence type="ECO:0008006" key="8">
    <source>
        <dbReference type="Google" id="ProtNLM"/>
    </source>
</evidence>
<evidence type="ECO:0000313" key="6">
    <source>
        <dbReference type="EMBL" id="CAL1299401.1"/>
    </source>
</evidence>
<reference evidence="6 7" key="1">
    <citation type="submission" date="2024-04" db="EMBL/GenBank/DDBJ databases">
        <authorList>
            <person name="Rising A."/>
            <person name="Reimegard J."/>
            <person name="Sonavane S."/>
            <person name="Akerstrom W."/>
            <person name="Nylinder S."/>
            <person name="Hedman E."/>
            <person name="Kallberg Y."/>
        </authorList>
    </citation>
    <scope>NUCLEOTIDE SEQUENCE [LARGE SCALE GENOMIC DNA]</scope>
</reference>
<evidence type="ECO:0000259" key="3">
    <source>
        <dbReference type="PROSITE" id="PS50157"/>
    </source>
</evidence>
<evidence type="ECO:0000259" key="4">
    <source>
        <dbReference type="PROSITE" id="PS50835"/>
    </source>
</evidence>
<feature type="compositionally biased region" description="Polar residues" evidence="2">
    <location>
        <begin position="578"/>
        <end position="589"/>
    </location>
</feature>
<evidence type="ECO:0000259" key="5">
    <source>
        <dbReference type="PROSITE" id="PS50878"/>
    </source>
</evidence>
<feature type="region of interest" description="Disordered" evidence="2">
    <location>
        <begin position="571"/>
        <end position="644"/>
    </location>
</feature>
<feature type="region of interest" description="Disordered" evidence="2">
    <location>
        <begin position="1"/>
        <end position="33"/>
    </location>
</feature>
<dbReference type="InterPro" id="IPR013087">
    <property type="entry name" value="Znf_C2H2_type"/>
</dbReference>
<feature type="region of interest" description="Disordered" evidence="2">
    <location>
        <begin position="1570"/>
        <end position="1625"/>
    </location>
</feature>
<dbReference type="PROSITE" id="PS50835">
    <property type="entry name" value="IG_LIKE"/>
    <property type="match status" value="1"/>
</dbReference>
<dbReference type="PANTHER" id="PTHR19446">
    <property type="entry name" value="REVERSE TRANSCRIPTASES"/>
    <property type="match status" value="1"/>
</dbReference>
<evidence type="ECO:0000256" key="2">
    <source>
        <dbReference type="SAM" id="MobiDB-lite"/>
    </source>
</evidence>
<dbReference type="EMBL" id="CAXIEN010000499">
    <property type="protein sequence ID" value="CAL1299401.1"/>
    <property type="molecule type" value="Genomic_DNA"/>
</dbReference>
<name>A0AAV2BSX3_9ARAC</name>
<feature type="domain" description="Ig-like" evidence="4">
    <location>
        <begin position="444"/>
        <end position="521"/>
    </location>
</feature>
<feature type="region of interest" description="Disordered" evidence="2">
    <location>
        <begin position="425"/>
        <end position="455"/>
    </location>
</feature>
<feature type="compositionally biased region" description="Polar residues" evidence="2">
    <location>
        <begin position="344"/>
        <end position="365"/>
    </location>
</feature>
<dbReference type="GO" id="GO:0071897">
    <property type="term" value="P:DNA biosynthetic process"/>
    <property type="evidence" value="ECO:0007669"/>
    <property type="project" value="UniProtKB-ARBA"/>
</dbReference>
<keyword evidence="7" id="KW-1185">Reference proteome</keyword>
<dbReference type="Proteomes" id="UP001497382">
    <property type="component" value="Unassembled WGS sequence"/>
</dbReference>